<comment type="caution">
    <text evidence="9">The sequence shown here is derived from an EMBL/GenBank/DDBJ whole genome shotgun (WGS) entry which is preliminary data.</text>
</comment>
<evidence type="ECO:0000256" key="5">
    <source>
        <dbReference type="PROSITE-ProRule" id="PRU01248"/>
    </source>
</evidence>
<dbReference type="InterPro" id="IPR050090">
    <property type="entry name" value="Tyrosine_recombinase_XerCD"/>
</dbReference>
<dbReference type="GO" id="GO:0015074">
    <property type="term" value="P:DNA integration"/>
    <property type="evidence" value="ECO:0007669"/>
    <property type="project" value="UniProtKB-KW"/>
</dbReference>
<keyword evidence="4" id="KW-0233">DNA recombination</keyword>
<dbReference type="InterPro" id="IPR004107">
    <property type="entry name" value="Integrase_SAM-like_N"/>
</dbReference>
<feature type="domain" description="Tyr recombinase" evidence="7">
    <location>
        <begin position="119"/>
        <end position="316"/>
    </location>
</feature>
<feature type="domain" description="Core-binding (CB)" evidence="8">
    <location>
        <begin position="7"/>
        <end position="98"/>
    </location>
</feature>
<evidence type="ECO:0000256" key="6">
    <source>
        <dbReference type="SAM" id="MobiDB-lite"/>
    </source>
</evidence>
<dbReference type="CDD" id="cd00397">
    <property type="entry name" value="DNA_BRE_C"/>
    <property type="match status" value="1"/>
</dbReference>
<dbReference type="AlphaFoldDB" id="A0A6M1LCP3"/>
<dbReference type="GO" id="GO:0003677">
    <property type="term" value="F:DNA binding"/>
    <property type="evidence" value="ECO:0007669"/>
    <property type="project" value="UniProtKB-UniRule"/>
</dbReference>
<dbReference type="PROSITE" id="PS51898">
    <property type="entry name" value="TYR_RECOMBINASE"/>
    <property type="match status" value="1"/>
</dbReference>
<dbReference type="Gene3D" id="1.10.443.10">
    <property type="entry name" value="Intergrase catalytic core"/>
    <property type="match status" value="1"/>
</dbReference>
<dbReference type="InterPro" id="IPR011010">
    <property type="entry name" value="DNA_brk_join_enz"/>
</dbReference>
<organism evidence="9 10">
    <name type="scientific">Verrucosispora sioxanthis</name>
    <dbReference type="NCBI Taxonomy" id="2499994"/>
    <lineage>
        <taxon>Bacteria</taxon>
        <taxon>Bacillati</taxon>
        <taxon>Actinomycetota</taxon>
        <taxon>Actinomycetes</taxon>
        <taxon>Micromonosporales</taxon>
        <taxon>Micromonosporaceae</taxon>
        <taxon>Micromonospora</taxon>
    </lineage>
</organism>
<dbReference type="SUPFAM" id="SSF56349">
    <property type="entry name" value="DNA breaking-rejoining enzymes"/>
    <property type="match status" value="1"/>
</dbReference>
<dbReference type="EMBL" id="SAIY01000012">
    <property type="protein sequence ID" value="NGM16030.1"/>
    <property type="molecule type" value="Genomic_DNA"/>
</dbReference>
<dbReference type="RefSeq" id="WP_164449885.1">
    <property type="nucleotide sequence ID" value="NZ_SAIY01000012.1"/>
</dbReference>
<evidence type="ECO:0000259" key="8">
    <source>
        <dbReference type="PROSITE" id="PS51900"/>
    </source>
</evidence>
<accession>A0A6M1LCP3</accession>
<dbReference type="PANTHER" id="PTHR30349:SF41">
    <property type="entry name" value="INTEGRASE_RECOMBINASE PROTEIN MJ0367-RELATED"/>
    <property type="match status" value="1"/>
</dbReference>
<dbReference type="Pfam" id="PF02899">
    <property type="entry name" value="Phage_int_SAM_1"/>
    <property type="match status" value="1"/>
</dbReference>
<dbReference type="PANTHER" id="PTHR30349">
    <property type="entry name" value="PHAGE INTEGRASE-RELATED"/>
    <property type="match status" value="1"/>
</dbReference>
<reference evidence="9 10" key="1">
    <citation type="submission" date="2020-02" db="EMBL/GenBank/DDBJ databases">
        <title>Draft Genome Sequence of Verrucosispora sp. Strain CWR15, Isolated from Gulf of Mexico Sponge.</title>
        <authorList>
            <person name="Kennedy S.J."/>
            <person name="Cella E."/>
            <person name="Azarian T."/>
            <person name="Baker B.J."/>
            <person name="Shaw L.N."/>
        </authorList>
    </citation>
    <scope>NUCLEOTIDE SEQUENCE [LARGE SCALE GENOMIC DNA]</scope>
    <source>
        <strain evidence="9 10">CWR15</strain>
    </source>
</reference>
<dbReference type="GO" id="GO:0006310">
    <property type="term" value="P:DNA recombination"/>
    <property type="evidence" value="ECO:0007669"/>
    <property type="project" value="UniProtKB-KW"/>
</dbReference>
<feature type="region of interest" description="Disordered" evidence="6">
    <location>
        <begin position="108"/>
        <end position="129"/>
    </location>
</feature>
<dbReference type="InterPro" id="IPR010998">
    <property type="entry name" value="Integrase_recombinase_N"/>
</dbReference>
<keyword evidence="2" id="KW-0229">DNA integration</keyword>
<comment type="similarity">
    <text evidence="1">Belongs to the 'phage' integrase family.</text>
</comment>
<keyword evidence="10" id="KW-1185">Reference proteome</keyword>
<dbReference type="InterPro" id="IPR002104">
    <property type="entry name" value="Integrase_catalytic"/>
</dbReference>
<evidence type="ECO:0000259" key="7">
    <source>
        <dbReference type="PROSITE" id="PS51898"/>
    </source>
</evidence>
<name>A0A6M1LCP3_9ACTN</name>
<dbReference type="Pfam" id="PF00589">
    <property type="entry name" value="Phage_integrase"/>
    <property type="match status" value="1"/>
</dbReference>
<evidence type="ECO:0000256" key="2">
    <source>
        <dbReference type="ARBA" id="ARBA00022908"/>
    </source>
</evidence>
<proteinExistence type="inferred from homology"/>
<evidence type="ECO:0000256" key="4">
    <source>
        <dbReference type="ARBA" id="ARBA00023172"/>
    </source>
</evidence>
<dbReference type="Gene3D" id="1.10.150.130">
    <property type="match status" value="1"/>
</dbReference>
<dbReference type="InterPro" id="IPR013762">
    <property type="entry name" value="Integrase-like_cat_sf"/>
</dbReference>
<evidence type="ECO:0000256" key="3">
    <source>
        <dbReference type="ARBA" id="ARBA00023125"/>
    </source>
</evidence>
<dbReference type="Proteomes" id="UP000478148">
    <property type="component" value="Unassembled WGS sequence"/>
</dbReference>
<evidence type="ECO:0000256" key="1">
    <source>
        <dbReference type="ARBA" id="ARBA00008857"/>
    </source>
</evidence>
<evidence type="ECO:0000313" key="10">
    <source>
        <dbReference type="Proteomes" id="UP000478148"/>
    </source>
</evidence>
<keyword evidence="3 5" id="KW-0238">DNA-binding</keyword>
<gene>
    <name evidence="9" type="ORF">ENC19_27065</name>
</gene>
<evidence type="ECO:0000313" key="9">
    <source>
        <dbReference type="EMBL" id="NGM16030.1"/>
    </source>
</evidence>
<sequence length="332" mass="35854">MHDKPDGSVVALIEEFLTARATRKPSPHTQAAYRRDLTAVAALAAELSTPPLPLADLPVDALSPRLMRAAFARFAAGRAASSVGRAWSTWNGFFCFLVAEQVVPGNPMPAVGRPRTPLPTPKPLRGEGTPEHLLASAARAEGRQRDPWPERDVAVLALALCAGLRLSELLALRVGSLGGRPGERRIEVTGKGGRPRVLPVEPDLDAVLANYLDSRARRFGSRTVRQVSPLLVDRQGEPLRRGGLQYLVESCYRRAGIGDRVPRGARLHALRHTFATRLAEDGAGAAEIMRLLGHASLASSQTYIEVTSGQQREAVRANRTYRALAGLFSPPD</sequence>
<dbReference type="PROSITE" id="PS51900">
    <property type="entry name" value="CB"/>
    <property type="match status" value="1"/>
</dbReference>
<dbReference type="InterPro" id="IPR044068">
    <property type="entry name" value="CB"/>
</dbReference>
<protein>
    <submittedName>
        <fullName evidence="9">Tyrosine-type recombinase/integrase</fullName>
    </submittedName>
</protein>